<proteinExistence type="inferred from homology"/>
<dbReference type="GO" id="GO:0046872">
    <property type="term" value="F:metal ion binding"/>
    <property type="evidence" value="ECO:0007669"/>
    <property type="project" value="UniProtKB-KW"/>
</dbReference>
<organism evidence="3">
    <name type="scientific">Verrucosispora sp. MS100047</name>
    <dbReference type="NCBI Taxonomy" id="1410949"/>
    <lineage>
        <taxon>Bacteria</taxon>
        <taxon>Bacillati</taxon>
        <taxon>Actinomycetota</taxon>
        <taxon>Actinomycetes</taxon>
        <taxon>Micromonosporales</taxon>
        <taxon>Micromonosporaceae</taxon>
        <taxon>Micromonospora</taxon>
    </lineage>
</organism>
<protein>
    <recommendedName>
        <fullName evidence="2">Fe2OG dioxygenase domain-containing protein</fullName>
    </recommendedName>
</protein>
<sequence length="285" mass="31772">MTSSLSLRPITGWSGNKDYFTFREYDKFDPEAVIDVLDGKVAGVMFRGMVAPEVAANISQRFWDSPHRKVRGVEAPGYYIGAYTWNKPTGQYLDEAEEANPILRDLLDVPNDPMKEFYAGLGSSLAKRGAVVRPAEHEGRSAAIALFRSWHGRGAFALEPHDDDSQCSDPQMADFERNRVFGNPIAALNICLENEGGGGRLVYWNIQPDLESKRRLGVEYTGSPYPHECLVDVESKWIDVHAGDVYVFNGAHVHAVEPNTTERQTRTTLAAMMAYADPQNVVTWS</sequence>
<evidence type="ECO:0000259" key="2">
    <source>
        <dbReference type="PROSITE" id="PS51471"/>
    </source>
</evidence>
<keyword evidence="1" id="KW-0408">Iron</keyword>
<dbReference type="InterPro" id="IPR055091">
    <property type="entry name" value="WelO5-like"/>
</dbReference>
<keyword evidence="1" id="KW-0560">Oxidoreductase</keyword>
<evidence type="ECO:0000256" key="1">
    <source>
        <dbReference type="RuleBase" id="RU003682"/>
    </source>
</evidence>
<dbReference type="AlphaFoldDB" id="A0A097CS45"/>
<dbReference type="Pfam" id="PF22814">
    <property type="entry name" value="WelO5"/>
    <property type="match status" value="1"/>
</dbReference>
<dbReference type="PROSITE" id="PS51471">
    <property type="entry name" value="FE2OG_OXY"/>
    <property type="match status" value="1"/>
</dbReference>
<name>A0A097CS45_9ACTN</name>
<dbReference type="Gene3D" id="2.60.120.620">
    <property type="entry name" value="q2cbj1_9rhob like domain"/>
    <property type="match status" value="1"/>
</dbReference>
<accession>A0A097CS45</accession>
<feature type="domain" description="Fe2OG dioxygenase" evidence="2">
    <location>
        <begin position="136"/>
        <end position="275"/>
    </location>
</feature>
<evidence type="ECO:0000313" key="3">
    <source>
        <dbReference type="EMBL" id="AIS85468.1"/>
    </source>
</evidence>
<dbReference type="InterPro" id="IPR005123">
    <property type="entry name" value="Oxoglu/Fe-dep_dioxygenase_dom"/>
</dbReference>
<dbReference type="GO" id="GO:0016491">
    <property type="term" value="F:oxidoreductase activity"/>
    <property type="evidence" value="ECO:0007669"/>
    <property type="project" value="UniProtKB-KW"/>
</dbReference>
<comment type="similarity">
    <text evidence="1">Belongs to the iron/ascorbate-dependent oxidoreductase family.</text>
</comment>
<dbReference type="SUPFAM" id="SSF51197">
    <property type="entry name" value="Clavaminate synthase-like"/>
    <property type="match status" value="1"/>
</dbReference>
<gene>
    <name evidence="3" type="ORF">VASRM7_230</name>
</gene>
<keyword evidence="1" id="KW-0479">Metal-binding</keyword>
<reference evidence="3" key="1">
    <citation type="journal article" date="2016" name="Appl. Microbiol. Biotechnol.">
        <title>Anti-MRSA and anti-TB metabolites from marine-derived Verrucosispora sp. MS100047.</title>
        <authorList>
            <person name="Huang P."/>
            <person name="Xie F."/>
            <person name="Ren B."/>
            <person name="Wang Q."/>
            <person name="Wang J."/>
            <person name="Wang Q."/>
            <person name="Abdel-Mageed W.M."/>
            <person name="Liu M."/>
            <person name="Han J."/>
            <person name="Oyeleye A."/>
            <person name="Shen J."/>
            <person name="Song F."/>
            <person name="Dai H."/>
            <person name="Liu X."/>
            <person name="Zhang L."/>
        </authorList>
    </citation>
    <scope>NUCLEOTIDE SEQUENCE</scope>
    <source>
        <strain evidence="3">MS100047</strain>
    </source>
</reference>
<dbReference type="EMBL" id="KF826650">
    <property type="protein sequence ID" value="AIS85468.1"/>
    <property type="molecule type" value="Genomic_DNA"/>
</dbReference>